<evidence type="ECO:0008006" key="3">
    <source>
        <dbReference type="Google" id="ProtNLM"/>
    </source>
</evidence>
<dbReference type="HOGENOM" id="CLU_111604_0_1_9"/>
<sequence>MSYQALLETEFGDFEIIRHEEQNNEYQGMVIQTTKDGSTIRTRLAKKTAKKEGYFVAFWEKNDQNTNVAFAEKNSPDFLCMVVIDNDLQGLFVIPKQILGEKGILSRAGRKGKMAARFYPAWCQNLNKTAQKTQSWQLAFFKTIKLED</sequence>
<evidence type="ECO:0000313" key="2">
    <source>
        <dbReference type="Proteomes" id="UP000001286"/>
    </source>
</evidence>
<protein>
    <recommendedName>
        <fullName evidence="3">MepB protein</fullName>
    </recommendedName>
</protein>
<dbReference type="RefSeq" id="WP_014092516.1">
    <property type="nucleotide sequence ID" value="NC_016011.1"/>
</dbReference>
<dbReference type="Gene3D" id="3.40.1350.140">
    <property type="entry name" value="MepB-like"/>
    <property type="match status" value="1"/>
</dbReference>
<evidence type="ECO:0000313" key="1">
    <source>
        <dbReference type="EMBL" id="CBW85537.1"/>
    </source>
</evidence>
<dbReference type="EMBL" id="FR687253">
    <property type="protein sequence ID" value="CBW85537.1"/>
    <property type="molecule type" value="Genomic_DNA"/>
</dbReference>
<proteinExistence type="predicted"/>
<name>G2ZEM5_LISIP</name>
<dbReference type="Pfam" id="PF08877">
    <property type="entry name" value="MepB-like"/>
    <property type="match status" value="1"/>
</dbReference>
<gene>
    <name evidence="1" type="ordered locus">LIV_1050</name>
</gene>
<dbReference type="KEGG" id="liv:LIV_1050"/>
<dbReference type="Proteomes" id="UP000001286">
    <property type="component" value="Chromosome"/>
</dbReference>
<accession>G2ZEM5</accession>
<dbReference type="InterPro" id="IPR011235">
    <property type="entry name" value="MepB-like"/>
</dbReference>
<dbReference type="GeneID" id="57076032"/>
<dbReference type="OrthoDB" id="4954833at2"/>
<dbReference type="AlphaFoldDB" id="G2ZEM5"/>
<dbReference type="eggNOG" id="COG4815">
    <property type="taxonomic scope" value="Bacteria"/>
</dbReference>
<organism evidence="1 2">
    <name type="scientific">Listeria ivanovii (strain ATCC BAA-678 / PAM 55)</name>
    <dbReference type="NCBI Taxonomy" id="881621"/>
    <lineage>
        <taxon>Bacteria</taxon>
        <taxon>Bacillati</taxon>
        <taxon>Bacillota</taxon>
        <taxon>Bacilli</taxon>
        <taxon>Bacillales</taxon>
        <taxon>Listeriaceae</taxon>
        <taxon>Listeria</taxon>
    </lineage>
</organism>
<dbReference type="PIRSF" id="PIRSF032285">
    <property type="entry name" value="UCP032285"/>
    <property type="match status" value="1"/>
</dbReference>
<dbReference type="InterPro" id="IPR038231">
    <property type="entry name" value="MepB-like_sf"/>
</dbReference>
<reference evidence="1 2" key="1">
    <citation type="journal article" date="2011" name="J. Bacteriol.">
        <title>Complete genome sequence of the animal pathogen Listeria ivanovii, which provides insights into host specificities and evolution of the genus Listeria.</title>
        <authorList>
            <person name="Buchrieser C."/>
            <person name="Rusniok C."/>
            <person name="Garrido P."/>
            <person name="Hain T."/>
            <person name="Scortti M."/>
            <person name="Lampidis R."/>
            <person name="Karst U."/>
            <person name="Chakraborty T."/>
            <person name="Cossart P."/>
            <person name="Kreft J."/>
            <person name="Vazquez-Boland J.A."/>
            <person name="Goebel W."/>
            <person name="Glaser P."/>
        </authorList>
    </citation>
    <scope>NUCLEOTIDE SEQUENCE [LARGE SCALE GENOMIC DNA]</scope>
    <source>
        <strain evidence="2">ATCC BAA-678 / PAM 55</strain>
    </source>
</reference>